<dbReference type="EMBL" id="NIRI02000010">
    <property type="protein sequence ID" value="KAG5454000.1"/>
    <property type="molecule type" value="Genomic_DNA"/>
</dbReference>
<reference evidence="2 3" key="2">
    <citation type="journal article" date="2021" name="Genomics">
        <title>High-quality reference genome for Clonorchis sinensis.</title>
        <authorList>
            <person name="Young N.D."/>
            <person name="Stroehlein A.J."/>
            <person name="Kinkar L."/>
            <person name="Wang T."/>
            <person name="Sohn W.M."/>
            <person name="Chang B.C.H."/>
            <person name="Kaur P."/>
            <person name="Weisz D."/>
            <person name="Dudchenko O."/>
            <person name="Aiden E.L."/>
            <person name="Korhonen P.K."/>
            <person name="Gasser R.B."/>
        </authorList>
    </citation>
    <scope>NUCLEOTIDE SEQUENCE [LARGE SCALE GENOMIC DNA]</scope>
    <source>
        <strain evidence="2">Cs-k2</strain>
    </source>
</reference>
<comment type="caution">
    <text evidence="2">The sequence shown here is derived from an EMBL/GenBank/DDBJ whole genome shotgun (WGS) entry which is preliminary data.</text>
</comment>
<evidence type="ECO:0000256" key="1">
    <source>
        <dbReference type="SAM" id="MobiDB-lite"/>
    </source>
</evidence>
<feature type="compositionally biased region" description="Basic and acidic residues" evidence="1">
    <location>
        <begin position="18"/>
        <end position="29"/>
    </location>
</feature>
<gene>
    <name evidence="2" type="ORF">CSKR_102087</name>
</gene>
<dbReference type="AlphaFoldDB" id="A0A419PM51"/>
<evidence type="ECO:0000313" key="2">
    <source>
        <dbReference type="EMBL" id="KAG5454000.1"/>
    </source>
</evidence>
<protein>
    <submittedName>
        <fullName evidence="2">Uncharacterized protein</fullName>
    </submittedName>
</protein>
<reference evidence="2 3" key="1">
    <citation type="journal article" date="2018" name="Biotechnol. Adv.">
        <title>Improved genomic resources and new bioinformatic workflow for the carcinogenic parasite Clonorchis sinensis: Biotechnological implications.</title>
        <authorList>
            <person name="Wang D."/>
            <person name="Korhonen P.K."/>
            <person name="Gasser R.B."/>
            <person name="Young N.D."/>
        </authorList>
    </citation>
    <scope>NUCLEOTIDE SEQUENCE [LARGE SCALE GENOMIC DNA]</scope>
    <source>
        <strain evidence="2">Cs-k2</strain>
    </source>
</reference>
<feature type="region of interest" description="Disordered" evidence="1">
    <location>
        <begin position="1"/>
        <end position="57"/>
    </location>
</feature>
<evidence type="ECO:0000313" key="3">
    <source>
        <dbReference type="Proteomes" id="UP000286415"/>
    </source>
</evidence>
<dbReference type="Proteomes" id="UP000286415">
    <property type="component" value="Unassembled WGS sequence"/>
</dbReference>
<accession>A0A419PM51</accession>
<sequence>MKELTKEGNDAEIPQAFSKHEEHSEKNATDVHQPALPSTFPTKSRGTWGPYPGRRTTSTAKLSFTPLCQVISYPPHVRHSEGGTENNSSLGCRVHLNGPSNCRAADILFCKSLVQEGANMNFGFGGVAALPRNQSHDILGGTPTNGLRNGNHLDVVVDLERPKIENAFGALQMLSHSRCVRGKVPINKGGRTDWVDVPRTGYGPKESLNSGNIRYGCYPRSENCTSQLNDLKCDLCYGAVRKPKYDDLPHNRRVSLFEAFSPLCCRPPSSCNDLSIPHLTWFLQVGKYDDLPHNRRVSLFEAFSPLCCRPPSSCNDLSIPHLTWFLQVGNSLSSTSRFFLLAPLYLMPPDTRHTLLHSFYFFLVALLPKLQTSTAVAQAPRRTVIHSNWLVPGLHSHGPPTKGKLSVTLHPSDSLCQSPSHPDPAATELHEDDVCILHIEKAFVGCPKTGVQKTPTRNTVRPRWTQDYPRSMLVLIFTIPLRILTTMTTLDNSAKMLIYGAIHGPKYGVAMMVPRLSYPVRRLARSSPHP</sequence>
<dbReference type="InParanoid" id="A0A419PM51"/>
<keyword evidence="3" id="KW-1185">Reference proteome</keyword>
<organism evidence="2 3">
    <name type="scientific">Clonorchis sinensis</name>
    <name type="common">Chinese liver fluke</name>
    <dbReference type="NCBI Taxonomy" id="79923"/>
    <lineage>
        <taxon>Eukaryota</taxon>
        <taxon>Metazoa</taxon>
        <taxon>Spiralia</taxon>
        <taxon>Lophotrochozoa</taxon>
        <taxon>Platyhelminthes</taxon>
        <taxon>Trematoda</taxon>
        <taxon>Digenea</taxon>
        <taxon>Opisthorchiida</taxon>
        <taxon>Opisthorchiata</taxon>
        <taxon>Opisthorchiidae</taxon>
        <taxon>Clonorchis</taxon>
    </lineage>
</organism>
<proteinExistence type="predicted"/>
<name>A0A419PM51_CLOSI</name>